<feature type="domain" description="Carrier" evidence="1">
    <location>
        <begin position="1"/>
        <end position="77"/>
    </location>
</feature>
<evidence type="ECO:0000313" key="3">
    <source>
        <dbReference type="Proteomes" id="UP000244184"/>
    </source>
</evidence>
<dbReference type="Pfam" id="PF00550">
    <property type="entry name" value="PP-binding"/>
    <property type="match status" value="1"/>
</dbReference>
<dbReference type="PROSITE" id="PS50075">
    <property type="entry name" value="CARRIER"/>
    <property type="match status" value="1"/>
</dbReference>
<evidence type="ECO:0000313" key="2">
    <source>
        <dbReference type="EMBL" id="PUA35219.1"/>
    </source>
</evidence>
<comment type="caution">
    <text evidence="2">The sequence shown here is derived from an EMBL/GenBank/DDBJ whole genome shotgun (WGS) entry which is preliminary data.</text>
</comment>
<dbReference type="Gene3D" id="1.10.1200.10">
    <property type="entry name" value="ACP-like"/>
    <property type="match status" value="1"/>
</dbReference>
<accession>A0A2T6FTK6</accession>
<name>A0A2T6FTK6_9BACL</name>
<protein>
    <submittedName>
        <fullName evidence="2">Acyl carrier protein</fullName>
    </submittedName>
</protein>
<evidence type="ECO:0000259" key="1">
    <source>
        <dbReference type="PROSITE" id="PS50075"/>
    </source>
</evidence>
<gene>
    <name evidence="2" type="ORF">C8Z91_31940</name>
</gene>
<dbReference type="Proteomes" id="UP000244184">
    <property type="component" value="Unassembled WGS sequence"/>
</dbReference>
<dbReference type="OrthoDB" id="2643729at2"/>
<dbReference type="SUPFAM" id="SSF47336">
    <property type="entry name" value="ACP-like"/>
    <property type="match status" value="1"/>
</dbReference>
<dbReference type="InterPro" id="IPR036736">
    <property type="entry name" value="ACP-like_sf"/>
</dbReference>
<dbReference type="AlphaFoldDB" id="A0A2T6FTK6"/>
<organism evidence="2 3">
    <name type="scientific">Paenibacillus elgii</name>
    <dbReference type="NCBI Taxonomy" id="189691"/>
    <lineage>
        <taxon>Bacteria</taxon>
        <taxon>Bacillati</taxon>
        <taxon>Bacillota</taxon>
        <taxon>Bacilli</taxon>
        <taxon>Bacillales</taxon>
        <taxon>Paenibacillaceae</taxon>
        <taxon>Paenibacillus</taxon>
    </lineage>
</organism>
<proteinExistence type="predicted"/>
<dbReference type="EMBL" id="PYHP01000095">
    <property type="protein sequence ID" value="PUA35219.1"/>
    <property type="molecule type" value="Genomic_DNA"/>
</dbReference>
<sequence length="78" mass="8961">MGMLQIDTLLDIIRTISGKERITPESSFVELEMDSTNLVEVLIELEMVMNVDILDANLNFYEMEKVSDVYDYVARLGQ</sequence>
<reference evidence="2 3" key="1">
    <citation type="submission" date="2018-03" db="EMBL/GenBank/DDBJ databases">
        <title>Genome sequence of Paenibacillus elgii strain AC13 an antimicrobial compound producing bacteria.</title>
        <authorList>
            <person name="Kurokawa A.S."/>
            <person name="Araujo J.F."/>
            <person name="Costa R.A."/>
            <person name="Ortega D.B."/>
            <person name="Pires A.S."/>
            <person name="Pappas G.J.Jr."/>
            <person name="Franco O.L."/>
            <person name="Barreto C."/>
            <person name="Magalhaes B.S."/>
            <person name="Kruger R.H."/>
        </authorList>
    </citation>
    <scope>NUCLEOTIDE SEQUENCE [LARGE SCALE GENOMIC DNA]</scope>
    <source>
        <strain evidence="2 3">AC13</strain>
    </source>
</reference>
<dbReference type="InterPro" id="IPR009081">
    <property type="entry name" value="PP-bd_ACP"/>
</dbReference>